<dbReference type="Gene3D" id="3.90.1200.10">
    <property type="match status" value="1"/>
</dbReference>
<comment type="caution">
    <text evidence="2">The sequence shown here is derived from an EMBL/GenBank/DDBJ whole genome shotgun (WGS) entry which is preliminary data.</text>
</comment>
<dbReference type="Proteomes" id="UP000030408">
    <property type="component" value="Unassembled WGS sequence"/>
</dbReference>
<evidence type="ECO:0000313" key="3">
    <source>
        <dbReference type="Proteomes" id="UP000030408"/>
    </source>
</evidence>
<dbReference type="InterPro" id="IPR051678">
    <property type="entry name" value="AGP_Transferase"/>
</dbReference>
<feature type="domain" description="Aminoglycoside phosphotransferase" evidence="1">
    <location>
        <begin position="19"/>
        <end position="241"/>
    </location>
</feature>
<dbReference type="EMBL" id="JPVO01000046">
    <property type="protein sequence ID" value="KGR76263.1"/>
    <property type="molecule type" value="Genomic_DNA"/>
</dbReference>
<accession>A0A0A3I0V2</accession>
<keyword evidence="3" id="KW-1185">Reference proteome</keyword>
<organism evidence="2 3">
    <name type="scientific">Ureibacillus sinduriensis BLB-1 = JCM 15800</name>
    <dbReference type="NCBI Taxonomy" id="1384057"/>
    <lineage>
        <taxon>Bacteria</taxon>
        <taxon>Bacillati</taxon>
        <taxon>Bacillota</taxon>
        <taxon>Bacilli</taxon>
        <taxon>Bacillales</taxon>
        <taxon>Caryophanaceae</taxon>
        <taxon>Ureibacillus</taxon>
    </lineage>
</organism>
<dbReference type="GO" id="GO:0016740">
    <property type="term" value="F:transferase activity"/>
    <property type="evidence" value="ECO:0007669"/>
    <property type="project" value="UniProtKB-KW"/>
</dbReference>
<dbReference type="PANTHER" id="PTHR21310">
    <property type="entry name" value="AMINOGLYCOSIDE PHOSPHOTRANSFERASE-RELATED-RELATED"/>
    <property type="match status" value="1"/>
</dbReference>
<dbReference type="SUPFAM" id="SSF56112">
    <property type="entry name" value="Protein kinase-like (PK-like)"/>
    <property type="match status" value="1"/>
</dbReference>
<name>A0A0A3I0V2_9BACL</name>
<dbReference type="Gene3D" id="3.30.200.150">
    <property type="match status" value="1"/>
</dbReference>
<dbReference type="AlphaFoldDB" id="A0A0A3I0V2"/>
<reference evidence="2 3" key="1">
    <citation type="submission" date="2014-02" db="EMBL/GenBank/DDBJ databases">
        <title>Draft genome sequence of Lysinibacillus sinduriensis JCM 15800.</title>
        <authorList>
            <person name="Zhang F."/>
            <person name="Wang G."/>
            <person name="Zhang L."/>
        </authorList>
    </citation>
    <scope>NUCLEOTIDE SEQUENCE [LARGE SCALE GENOMIC DNA]</scope>
    <source>
        <strain evidence="2 3">JCM 15800</strain>
    </source>
</reference>
<dbReference type="InterPro" id="IPR002575">
    <property type="entry name" value="Aminoglycoside_PTrfase"/>
</dbReference>
<gene>
    <name evidence="2" type="ORF">CD33_06870</name>
</gene>
<evidence type="ECO:0000313" key="2">
    <source>
        <dbReference type="EMBL" id="KGR76263.1"/>
    </source>
</evidence>
<dbReference type="STRING" id="1384057.CD33_06870"/>
<sequence length="291" mass="33455">MLPNRAIKQLGLKINTMNEVEDSHSSTVYRCTLHNGENIFLKIPYTKLKFRRELEAYEILKGRIAIPNLLDYWTGDEEYPGAFVLSELKGSPLTTNASETAAYQVGVLHATMHTVQPPEGKKLVGVQNEFPNWSNFIEEQFYSFAEDVKEVVEGSLYDQAVEKYEAMKRHIPSPDGPCFVHMDFRPANIIVEGDKVLGMIDFESVRFGSTEIDFTKLYRDFLQFNPTLFRAFKEGYRSIRPLIDLEVVLPFYLFTDAFNSIGWCRRRGIERNALFLENNLTRLRSLLGKSG</sequence>
<dbReference type="eggNOG" id="COG3173">
    <property type="taxonomic scope" value="Bacteria"/>
</dbReference>
<dbReference type="Pfam" id="PF01636">
    <property type="entry name" value="APH"/>
    <property type="match status" value="1"/>
</dbReference>
<dbReference type="RefSeq" id="WP_036199297.1">
    <property type="nucleotide sequence ID" value="NZ_AVCY01000010.1"/>
</dbReference>
<keyword evidence="2" id="KW-0808">Transferase</keyword>
<proteinExistence type="predicted"/>
<protein>
    <submittedName>
        <fullName evidence="2">Phosphotransferase</fullName>
    </submittedName>
</protein>
<dbReference type="PANTHER" id="PTHR21310:SF15">
    <property type="entry name" value="AMINOGLYCOSIDE PHOSPHOTRANSFERASE DOMAIN-CONTAINING PROTEIN"/>
    <property type="match status" value="1"/>
</dbReference>
<dbReference type="InterPro" id="IPR011009">
    <property type="entry name" value="Kinase-like_dom_sf"/>
</dbReference>
<evidence type="ECO:0000259" key="1">
    <source>
        <dbReference type="Pfam" id="PF01636"/>
    </source>
</evidence>